<gene>
    <name evidence="2" type="ORF">CXU22_08945</name>
</gene>
<organism evidence="2 3">
    <name type="scientific">Akkermansia muciniphila</name>
    <dbReference type="NCBI Taxonomy" id="239935"/>
    <lineage>
        <taxon>Bacteria</taxon>
        <taxon>Pseudomonadati</taxon>
        <taxon>Verrucomicrobiota</taxon>
        <taxon>Verrucomicrobiia</taxon>
        <taxon>Verrucomicrobiales</taxon>
        <taxon>Akkermansiaceae</taxon>
        <taxon>Akkermansia</taxon>
    </lineage>
</organism>
<dbReference type="SUPFAM" id="SSF53448">
    <property type="entry name" value="Nucleotide-diphospho-sugar transferases"/>
    <property type="match status" value="1"/>
</dbReference>
<dbReference type="EMBL" id="PJKA01000012">
    <property type="protein sequence ID" value="PNC17852.1"/>
    <property type="molecule type" value="Genomic_DNA"/>
</dbReference>
<sequence>MNIDIVIATSKDIDSSHFSICYTIRSILCQSINPVNIFIVLNGGIDKEKSKNILIEKFGKLIHIIEAESDDENISKARNTGAGKGCSDIIIFLDDDVVLGNNYILEKIKKKMKYNDFLCGAKRFWSDHNWYLSCDYSFPINHICKILENQSILPLSIERASGKRSYHDYSFIGHCGAIKRQVFEQLNGFDELYEGWLYQDTDLMMRLCVNKFNYELLSDSDIYIYHLSHPVNKERYRAINEKIFMNKQKKLGIKFYLNHFFGIFSHQEKYLGVIEKLENK</sequence>
<dbReference type="InterPro" id="IPR001173">
    <property type="entry name" value="Glyco_trans_2-like"/>
</dbReference>
<proteinExistence type="predicted"/>
<dbReference type="InterPro" id="IPR029044">
    <property type="entry name" value="Nucleotide-diphossugar_trans"/>
</dbReference>
<evidence type="ECO:0000259" key="1">
    <source>
        <dbReference type="Pfam" id="PF00535"/>
    </source>
</evidence>
<dbReference type="AlphaFoldDB" id="A0A2N8HD91"/>
<dbReference type="Proteomes" id="UP000236000">
    <property type="component" value="Unassembled WGS sequence"/>
</dbReference>
<feature type="domain" description="Glycosyltransferase 2-like" evidence="1">
    <location>
        <begin position="22"/>
        <end position="185"/>
    </location>
</feature>
<dbReference type="RefSeq" id="WP_102714654.1">
    <property type="nucleotide sequence ID" value="NZ_PJKA01000012.1"/>
</dbReference>
<dbReference type="Gene3D" id="3.90.550.10">
    <property type="entry name" value="Spore Coat Polysaccharide Biosynthesis Protein SpsA, Chain A"/>
    <property type="match status" value="1"/>
</dbReference>
<dbReference type="Pfam" id="PF00535">
    <property type="entry name" value="Glycos_transf_2"/>
    <property type="match status" value="1"/>
</dbReference>
<evidence type="ECO:0000313" key="2">
    <source>
        <dbReference type="EMBL" id="PNC17852.1"/>
    </source>
</evidence>
<accession>A0A2N8HD91</accession>
<evidence type="ECO:0000313" key="3">
    <source>
        <dbReference type="Proteomes" id="UP000236000"/>
    </source>
</evidence>
<dbReference type="OrthoDB" id="9801954at2"/>
<comment type="caution">
    <text evidence="2">The sequence shown here is derived from an EMBL/GenBank/DDBJ whole genome shotgun (WGS) entry which is preliminary data.</text>
</comment>
<protein>
    <recommendedName>
        <fullName evidence="1">Glycosyltransferase 2-like domain-containing protein</fullName>
    </recommendedName>
</protein>
<reference evidence="2 3" key="1">
    <citation type="journal article" date="2017" name="BMC Genomics">
        <title>Genome sequencing of 39 Akkermansia muciniphila isolates reveals its population structure, genomic and functional diverisity, and global distribution in mammalian gut microbiotas.</title>
        <authorList>
            <person name="Guo X."/>
            <person name="Li S."/>
            <person name="Zhang J."/>
            <person name="Wu F."/>
            <person name="Li X."/>
            <person name="Wu D."/>
            <person name="Zhang M."/>
            <person name="Ou Z."/>
            <person name="Jie Z."/>
            <person name="Yan Q."/>
            <person name="Li P."/>
            <person name="Yi J."/>
            <person name="Peng Y."/>
        </authorList>
    </citation>
    <scope>NUCLEOTIDE SEQUENCE [LARGE SCALE GENOMIC DNA]</scope>
    <source>
        <strain evidence="2 3">GP24</strain>
    </source>
</reference>
<name>A0A2N8HD91_9BACT</name>